<evidence type="ECO:0000313" key="2">
    <source>
        <dbReference type="EMBL" id="PIL24583.1"/>
    </source>
</evidence>
<accession>A0A2G8RSV9</accession>
<feature type="signal peptide" evidence="1">
    <location>
        <begin position="1"/>
        <end position="23"/>
    </location>
</feature>
<dbReference type="OrthoDB" id="3210262at2759"/>
<evidence type="ECO:0000313" key="3">
    <source>
        <dbReference type="Proteomes" id="UP000230002"/>
    </source>
</evidence>
<evidence type="ECO:0000256" key="1">
    <source>
        <dbReference type="SAM" id="SignalP"/>
    </source>
</evidence>
<dbReference type="Proteomes" id="UP000230002">
    <property type="component" value="Unassembled WGS sequence"/>
</dbReference>
<dbReference type="EMBL" id="AYKW01000056">
    <property type="protein sequence ID" value="PIL24583.1"/>
    <property type="molecule type" value="Genomic_DNA"/>
</dbReference>
<evidence type="ECO:0008006" key="4">
    <source>
        <dbReference type="Google" id="ProtNLM"/>
    </source>
</evidence>
<keyword evidence="1" id="KW-0732">Signal</keyword>
<feature type="chain" id="PRO_5013553534" description="Transporter" evidence="1">
    <location>
        <begin position="24"/>
        <end position="178"/>
    </location>
</feature>
<name>A0A2G8RSV9_9APHY</name>
<keyword evidence="3" id="KW-1185">Reference proteome</keyword>
<dbReference type="AlphaFoldDB" id="A0A2G8RSV9"/>
<reference evidence="2 3" key="1">
    <citation type="journal article" date="2015" name="Sci. Rep.">
        <title>Chromosome-level genome map provides insights into diverse defense mechanisms in the medicinal fungus Ganoderma sinense.</title>
        <authorList>
            <person name="Zhu Y."/>
            <person name="Xu J."/>
            <person name="Sun C."/>
            <person name="Zhou S."/>
            <person name="Xu H."/>
            <person name="Nelson D.R."/>
            <person name="Qian J."/>
            <person name="Song J."/>
            <person name="Luo H."/>
            <person name="Xiang L."/>
            <person name="Li Y."/>
            <person name="Xu Z."/>
            <person name="Ji A."/>
            <person name="Wang L."/>
            <person name="Lu S."/>
            <person name="Hayward A."/>
            <person name="Sun W."/>
            <person name="Li X."/>
            <person name="Schwartz D.C."/>
            <person name="Wang Y."/>
            <person name="Chen S."/>
        </authorList>
    </citation>
    <scope>NUCLEOTIDE SEQUENCE [LARGE SCALE GENOMIC DNA]</scope>
    <source>
        <strain evidence="2 3">ZZ0214-1</strain>
    </source>
</reference>
<comment type="caution">
    <text evidence="2">The sequence shown here is derived from an EMBL/GenBank/DDBJ whole genome shotgun (WGS) entry which is preliminary data.</text>
</comment>
<protein>
    <recommendedName>
        <fullName evidence="4">Transporter</fullName>
    </recommendedName>
</protein>
<sequence>MKFFSQLVSFVPVVVLGAVGTMAQSSDTVITAIEAFTAKSSALCTTVRGLDFSNFVDTGSEIIRGLDDITTAVTRLNSEFSSTTPAYTDPVAAKVVNVLTTFVAVYQELLIFIMSKHSLAAQFFLAGPIRNSLRALEAAVNTFSSDLIPLIPTQSGPAMTQISALKVTFAECLQTYSY</sequence>
<proteinExistence type="predicted"/>
<organism evidence="2 3">
    <name type="scientific">Ganoderma sinense ZZ0214-1</name>
    <dbReference type="NCBI Taxonomy" id="1077348"/>
    <lineage>
        <taxon>Eukaryota</taxon>
        <taxon>Fungi</taxon>
        <taxon>Dikarya</taxon>
        <taxon>Basidiomycota</taxon>
        <taxon>Agaricomycotina</taxon>
        <taxon>Agaricomycetes</taxon>
        <taxon>Polyporales</taxon>
        <taxon>Polyporaceae</taxon>
        <taxon>Ganoderma</taxon>
    </lineage>
</organism>
<gene>
    <name evidence="2" type="ORF">GSI_12467</name>
</gene>